<dbReference type="RefSeq" id="WP_010102314.1">
    <property type="nucleotide sequence ID" value="NZ_CADEQG010000008.1"/>
</dbReference>
<dbReference type="Proteomes" id="UP000029424">
    <property type="component" value="Chromosome 1"/>
</dbReference>
<dbReference type="AlphaFoldDB" id="A0AAI8FN79"/>
<name>A0AAI8FN79_9BURK</name>
<evidence type="ECO:0000313" key="1">
    <source>
        <dbReference type="EMBL" id="AIO66829.1"/>
    </source>
</evidence>
<dbReference type="GeneID" id="60546841"/>
<protein>
    <submittedName>
        <fullName evidence="1">Uncharacterized protein</fullName>
    </submittedName>
</protein>
<evidence type="ECO:0000313" key="2">
    <source>
        <dbReference type="Proteomes" id="UP000029424"/>
    </source>
</evidence>
<sequence length="69" mass="7453">MLIDEVPCLVPPNEIAQVDCKPPSGTFDDVRSRYRASLTYAAVRALSLGVGNSERESDGMAGKIMCPPR</sequence>
<proteinExistence type="predicted"/>
<dbReference type="EMBL" id="CP008726">
    <property type="protein sequence ID" value="AIO66829.1"/>
    <property type="molecule type" value="Genomic_DNA"/>
</dbReference>
<reference evidence="1 2" key="1">
    <citation type="submission" date="2014-06" db="EMBL/GenBank/DDBJ databases">
        <authorList>
            <person name="Bishop-Lilly K.A."/>
            <person name="Broomall S.M."/>
            <person name="Chain P.S."/>
            <person name="Chertkov O."/>
            <person name="Coyne S.R."/>
            <person name="Daligault H.E."/>
            <person name="Davenport K.W."/>
            <person name="Erkkila T."/>
            <person name="Frey K.G."/>
            <person name="Gibbons H.S."/>
            <person name="Gu W."/>
            <person name="Jaissle J."/>
            <person name="Johnson S.L."/>
            <person name="Koroleva G.I."/>
            <person name="Ladner J.T."/>
            <person name="Lo C.-C."/>
            <person name="Minogue T.D."/>
            <person name="Munk C."/>
            <person name="Palacios G.F."/>
            <person name="Redden C.L."/>
            <person name="Rosenzweig C.N."/>
            <person name="Scholz M.B."/>
            <person name="Teshima H."/>
            <person name="Xu Y."/>
        </authorList>
    </citation>
    <scope>NUCLEOTIDE SEQUENCE [LARGE SCALE GENOMIC DNA]</scope>
    <source>
        <strain evidence="1 2">EO147</strain>
    </source>
</reference>
<keyword evidence="2" id="KW-1185">Reference proteome</keyword>
<accession>A0AAI8FN79</accession>
<organism evidence="1 2">
    <name type="scientific">Burkholderia oklahomensis</name>
    <dbReference type="NCBI Taxonomy" id="342113"/>
    <lineage>
        <taxon>Bacteria</taxon>
        <taxon>Pseudomonadati</taxon>
        <taxon>Pseudomonadota</taxon>
        <taxon>Betaproteobacteria</taxon>
        <taxon>Burkholderiales</taxon>
        <taxon>Burkholderiaceae</taxon>
        <taxon>Burkholderia</taxon>
        <taxon>pseudomallei group</taxon>
    </lineage>
</organism>
<dbReference type="KEGG" id="bok:DM82_490"/>
<gene>
    <name evidence="1" type="ORF">DM82_490</name>
</gene>